<evidence type="ECO:0000313" key="4">
    <source>
        <dbReference type="Proteomes" id="UP000253628"/>
    </source>
</evidence>
<dbReference type="InterPro" id="IPR006528">
    <property type="entry name" value="Phage_head_morphogenesis_dom"/>
</dbReference>
<feature type="domain" description="Phage head morphogenesis" evidence="2">
    <location>
        <begin position="166"/>
        <end position="272"/>
    </location>
</feature>
<dbReference type="RefSeq" id="WP_113933473.1">
    <property type="nucleotide sequence ID" value="NZ_JACCEU010000003.1"/>
</dbReference>
<evidence type="ECO:0000313" key="3">
    <source>
        <dbReference type="EMBL" id="RBP39288.1"/>
    </source>
</evidence>
<dbReference type="EMBL" id="QNRQ01000005">
    <property type="protein sequence ID" value="RBP39288.1"/>
    <property type="molecule type" value="Genomic_DNA"/>
</dbReference>
<dbReference type="Pfam" id="PF04233">
    <property type="entry name" value="Phage_Mu_F"/>
    <property type="match status" value="1"/>
</dbReference>
<proteinExistence type="predicted"/>
<dbReference type="Proteomes" id="UP000253628">
    <property type="component" value="Unassembled WGS sequence"/>
</dbReference>
<keyword evidence="4" id="KW-1185">Reference proteome</keyword>
<dbReference type="AlphaFoldDB" id="A0A366HBH5"/>
<protein>
    <submittedName>
        <fullName evidence="3">Phage Mu protein F like protein</fullName>
    </submittedName>
</protein>
<accession>A0A366HBH5</accession>
<name>A0A366HBH5_9BURK</name>
<evidence type="ECO:0000256" key="1">
    <source>
        <dbReference type="SAM" id="MobiDB-lite"/>
    </source>
</evidence>
<comment type="caution">
    <text evidence="3">The sequence shown here is derived from an EMBL/GenBank/DDBJ whole genome shotgun (WGS) entry which is preliminary data.</text>
</comment>
<organism evidence="3 4">
    <name type="scientific">Eoetvoesiella caeni</name>
    <dbReference type="NCBI Taxonomy" id="645616"/>
    <lineage>
        <taxon>Bacteria</taxon>
        <taxon>Pseudomonadati</taxon>
        <taxon>Pseudomonadota</taxon>
        <taxon>Betaproteobacteria</taxon>
        <taxon>Burkholderiales</taxon>
        <taxon>Alcaligenaceae</taxon>
        <taxon>Eoetvoesiella</taxon>
    </lineage>
</organism>
<gene>
    <name evidence="3" type="ORF">DFR37_10579</name>
</gene>
<dbReference type="OrthoDB" id="6909980at2"/>
<evidence type="ECO:0000259" key="2">
    <source>
        <dbReference type="Pfam" id="PF04233"/>
    </source>
</evidence>
<feature type="region of interest" description="Disordered" evidence="1">
    <location>
        <begin position="1"/>
        <end position="21"/>
    </location>
</feature>
<reference evidence="3 4" key="1">
    <citation type="submission" date="2018-06" db="EMBL/GenBank/DDBJ databases">
        <title>Genomic Encyclopedia of Type Strains, Phase IV (KMG-IV): sequencing the most valuable type-strain genomes for metagenomic binning, comparative biology and taxonomic classification.</title>
        <authorList>
            <person name="Goeker M."/>
        </authorList>
    </citation>
    <scope>NUCLEOTIDE SEQUENCE [LARGE SCALE GENOMIC DNA]</scope>
    <source>
        <strain evidence="3 4">DSM 25520</strain>
    </source>
</reference>
<sequence length="310" mass="34483">MAAKPKSPILPSNPADPTGVDRLERGAMREFAKRMRKIRDGYIAVLKRIPAELAVNERYTFRLDQYVLEALYAELSIVVDSVLLEGGARDNWFLRAYAEVSYQRGTAQAHVNLAQQSEAYKAGRMSLDSLLRSPPYQARVALVRARAFEEMKGLAADVKARMGRILADGIGRGKNPTVIAKELTSQSEGISAGRARNIARAEIPMALRRARWDEKDQAEEDYGVQSKLMHISALSPTTRITHAARHAKLFTSGEVRDWYSKDGNGNNCKCAQTEVLVDDDGKPLVPGIQARARKNYDVMKKKGKGPWAKE</sequence>